<comment type="caution">
    <text evidence="1">The sequence shown here is derived from an EMBL/GenBank/DDBJ whole genome shotgun (WGS) entry which is preliminary data.</text>
</comment>
<evidence type="ECO:0000313" key="2">
    <source>
        <dbReference type="Proteomes" id="UP001642406"/>
    </source>
</evidence>
<dbReference type="EMBL" id="CAWUHC010000053">
    <property type="protein sequence ID" value="CAK7225246.1"/>
    <property type="molecule type" value="Genomic_DNA"/>
</dbReference>
<sequence>MTLELNPYLTESGRAVMEQEAFLYNIADYWGYLDMIAYACAEYPYQTSKIREKASPFPNFDLIKGGNRDMLYWQERASADPQGQM</sequence>
<accession>A0ABP0C1Y1</accession>
<dbReference type="Proteomes" id="UP001642406">
    <property type="component" value="Unassembled WGS sequence"/>
</dbReference>
<protein>
    <submittedName>
        <fullName evidence="1">Uncharacterized protein</fullName>
    </submittedName>
</protein>
<reference evidence="1 2" key="1">
    <citation type="submission" date="2024-01" db="EMBL/GenBank/DDBJ databases">
        <authorList>
            <person name="Allen C."/>
            <person name="Tagirdzhanova G."/>
        </authorList>
    </citation>
    <scope>NUCLEOTIDE SEQUENCE [LARGE SCALE GENOMIC DNA]</scope>
</reference>
<name>A0ABP0C1Y1_9PEZI</name>
<gene>
    <name evidence="1" type="ORF">SBRCBS47491_005822</name>
</gene>
<organism evidence="1 2">
    <name type="scientific">Sporothrix bragantina</name>
    <dbReference type="NCBI Taxonomy" id="671064"/>
    <lineage>
        <taxon>Eukaryota</taxon>
        <taxon>Fungi</taxon>
        <taxon>Dikarya</taxon>
        <taxon>Ascomycota</taxon>
        <taxon>Pezizomycotina</taxon>
        <taxon>Sordariomycetes</taxon>
        <taxon>Sordariomycetidae</taxon>
        <taxon>Ophiostomatales</taxon>
        <taxon>Ophiostomataceae</taxon>
        <taxon>Sporothrix</taxon>
    </lineage>
</organism>
<keyword evidence="2" id="KW-1185">Reference proteome</keyword>
<evidence type="ECO:0000313" key="1">
    <source>
        <dbReference type="EMBL" id="CAK7225246.1"/>
    </source>
</evidence>
<proteinExistence type="predicted"/>